<keyword evidence="4" id="KW-0240">DNA-directed RNA polymerase</keyword>
<feature type="binding site" evidence="2">
    <location>
        <position position="9"/>
    </location>
    <ligand>
        <name>Zn(2+)</name>
        <dbReference type="ChEBI" id="CHEBI:29105"/>
    </ligand>
</feature>
<dbReference type="PANTHER" id="PTHR40704">
    <property type="entry name" value="TRANSCRIPTION ELONGATION FACTOR SPT4"/>
    <property type="match status" value="1"/>
</dbReference>
<comment type="similarity">
    <text evidence="2">Belongs to the archaeal Spt4 family.</text>
</comment>
<reference evidence="4 5" key="1">
    <citation type="submission" date="2016-04" db="EMBL/GenBank/DDBJ databases">
        <title>Genome sequence of Methanobrevibacter cuticularis DSM 11139.</title>
        <authorList>
            <person name="Poehlein A."/>
            <person name="Seedorf H."/>
            <person name="Daniel R."/>
        </authorList>
    </citation>
    <scope>NUCLEOTIDE SEQUENCE [LARGE SCALE GENOMIC DNA]</scope>
    <source>
        <strain evidence="4 5">DSM 11139</strain>
    </source>
</reference>
<evidence type="ECO:0000256" key="2">
    <source>
        <dbReference type="HAMAP-Rule" id="MF_00949"/>
    </source>
</evidence>
<feature type="domain" description="Spt4/RpoE2 zinc finger" evidence="3">
    <location>
        <begin position="3"/>
        <end position="60"/>
    </location>
</feature>
<dbReference type="PATRIC" id="fig|47311.3.peg.432"/>
<dbReference type="EMBL" id="LWMW01000064">
    <property type="protein sequence ID" value="KZX17159.1"/>
    <property type="molecule type" value="Genomic_DNA"/>
</dbReference>
<dbReference type="Proteomes" id="UP000077275">
    <property type="component" value="Unassembled WGS sequence"/>
</dbReference>
<feature type="binding site" evidence="2">
    <location>
        <position position="18"/>
    </location>
    <ligand>
        <name>Zn(2+)</name>
        <dbReference type="ChEBI" id="CHEBI:29105"/>
    </ligand>
</feature>
<dbReference type="Gene3D" id="2.20.28.90">
    <property type="match status" value="1"/>
</dbReference>
<comment type="function">
    <text evidence="2">Stimulates transcription elongation.</text>
</comment>
<feature type="binding site" evidence="2">
    <location>
        <position position="6"/>
    </location>
    <ligand>
        <name>Zn(2+)</name>
        <dbReference type="ChEBI" id="CHEBI:29105"/>
    </ligand>
</feature>
<comment type="subunit">
    <text evidence="2">Heterodimer composed of Spt4 and Spt5.</text>
</comment>
<dbReference type="STRING" id="47311.MBCUT_03910"/>
<comment type="caution">
    <text evidence="4">The sequence shown here is derived from an EMBL/GenBank/DDBJ whole genome shotgun (WGS) entry which is preliminary data.</text>
</comment>
<keyword evidence="2" id="KW-0805">Transcription regulation</keyword>
<keyword evidence="1 2" id="KW-0804">Transcription</keyword>
<feature type="binding site" evidence="2">
    <location>
        <position position="21"/>
    </location>
    <ligand>
        <name>Zn(2+)</name>
        <dbReference type="ChEBI" id="CHEBI:29105"/>
    </ligand>
</feature>
<keyword evidence="2" id="KW-0862">Zinc</keyword>
<evidence type="ECO:0000259" key="3">
    <source>
        <dbReference type="SMART" id="SM01389"/>
    </source>
</evidence>
<keyword evidence="2" id="KW-0479">Metal-binding</keyword>
<dbReference type="GO" id="GO:0000428">
    <property type="term" value="C:DNA-directed RNA polymerase complex"/>
    <property type="evidence" value="ECO:0007669"/>
    <property type="project" value="UniProtKB-KW"/>
</dbReference>
<dbReference type="HAMAP" id="MF_00949">
    <property type="entry name" value="Spt4_arch"/>
    <property type="match status" value="1"/>
</dbReference>
<sequence length="60" mass="6711">MAMKACTSCKRISTKERCPVCNNPTSSNWSGFLVIIDPDNSDIAKELHIELPGEYALRVR</sequence>
<accession>A0A166EZ27</accession>
<dbReference type="InterPro" id="IPR029040">
    <property type="entry name" value="RPABC4/Spt4"/>
</dbReference>
<keyword evidence="5" id="KW-1185">Reference proteome</keyword>
<name>A0A166EZ27_9EURY</name>
<dbReference type="PANTHER" id="PTHR40704:SF1">
    <property type="entry name" value="TRANSCRIPTION ELONGATION FACTOR SPT4"/>
    <property type="match status" value="1"/>
</dbReference>
<evidence type="ECO:0000256" key="1">
    <source>
        <dbReference type="ARBA" id="ARBA00023163"/>
    </source>
</evidence>
<gene>
    <name evidence="2" type="primary">spt4</name>
    <name evidence="4" type="ORF">MBCUT_03910</name>
</gene>
<dbReference type="InterPro" id="IPR038589">
    <property type="entry name" value="Spt4_dom_sf"/>
</dbReference>
<protein>
    <recommendedName>
        <fullName evidence="2">Transcription elongation factor Spt4</fullName>
    </recommendedName>
</protein>
<organism evidence="4 5">
    <name type="scientific">Methanobrevibacter cuticularis</name>
    <dbReference type="NCBI Taxonomy" id="47311"/>
    <lineage>
        <taxon>Archaea</taxon>
        <taxon>Methanobacteriati</taxon>
        <taxon>Methanobacteriota</taxon>
        <taxon>Methanomada group</taxon>
        <taxon>Methanobacteria</taxon>
        <taxon>Methanobacteriales</taxon>
        <taxon>Methanobacteriaceae</taxon>
        <taxon>Methanobrevibacter</taxon>
    </lineage>
</organism>
<evidence type="ECO:0000313" key="5">
    <source>
        <dbReference type="Proteomes" id="UP000077275"/>
    </source>
</evidence>
<dbReference type="InterPro" id="IPR007178">
    <property type="entry name" value="Spt4_arch"/>
</dbReference>
<dbReference type="GO" id="GO:0006355">
    <property type="term" value="P:regulation of DNA-templated transcription"/>
    <property type="evidence" value="ECO:0007669"/>
    <property type="project" value="UniProtKB-UniRule"/>
</dbReference>
<dbReference type="SMART" id="SM01389">
    <property type="entry name" value="Spt4"/>
    <property type="match status" value="1"/>
</dbReference>
<evidence type="ECO:0000313" key="4">
    <source>
        <dbReference type="EMBL" id="KZX17159.1"/>
    </source>
</evidence>
<dbReference type="InterPro" id="IPR022800">
    <property type="entry name" value="Spt4/RpoE2_Znf"/>
</dbReference>
<dbReference type="GO" id="GO:0008270">
    <property type="term" value="F:zinc ion binding"/>
    <property type="evidence" value="ECO:0007669"/>
    <property type="project" value="UniProtKB-UniRule"/>
</dbReference>
<dbReference type="SUPFAM" id="SSF63393">
    <property type="entry name" value="RNA polymerase subunits"/>
    <property type="match status" value="1"/>
</dbReference>
<dbReference type="NCBIfam" id="NF041664">
    <property type="entry name" value="RNAP_arch_Epp"/>
    <property type="match status" value="1"/>
</dbReference>
<proteinExistence type="inferred from homology"/>
<dbReference type="Pfam" id="PF06093">
    <property type="entry name" value="Spt4"/>
    <property type="match status" value="1"/>
</dbReference>
<dbReference type="AlphaFoldDB" id="A0A166EZ27"/>